<sequence length="133" mass="14932">MSVIAWGCVLGMATALYASLDEVVPGGDSPAILFLAQLLLLLVAILTDRRRRATIARIWRVPEGLVFEMQGLFRPFRRYAAQADLGRIRAYPPDTHGRMGLRLPDGGQRLVMHTGFQELNLGLPEPEHKKKRR</sequence>
<dbReference type="AlphaFoldDB" id="A0A840A6N8"/>
<dbReference type="EMBL" id="JACIDJ010000001">
    <property type="protein sequence ID" value="MBB3897688.1"/>
    <property type="molecule type" value="Genomic_DNA"/>
</dbReference>
<keyword evidence="1" id="KW-1133">Transmembrane helix</keyword>
<accession>A0A840A6N8</accession>
<dbReference type="RefSeq" id="WP_184382676.1">
    <property type="nucleotide sequence ID" value="NZ_JACIDJ010000001.1"/>
</dbReference>
<comment type="caution">
    <text evidence="2">The sequence shown here is derived from an EMBL/GenBank/DDBJ whole genome shotgun (WGS) entry which is preliminary data.</text>
</comment>
<feature type="transmembrane region" description="Helical" evidence="1">
    <location>
        <begin position="31"/>
        <end position="47"/>
    </location>
</feature>
<keyword evidence="1" id="KW-0812">Transmembrane</keyword>
<protein>
    <submittedName>
        <fullName evidence="2">Uncharacterized protein</fullName>
    </submittedName>
</protein>
<evidence type="ECO:0000313" key="2">
    <source>
        <dbReference type="EMBL" id="MBB3897688.1"/>
    </source>
</evidence>
<dbReference type="Proteomes" id="UP000553193">
    <property type="component" value="Unassembled WGS sequence"/>
</dbReference>
<name>A0A840A6N8_9PROT</name>
<reference evidence="2 3" key="1">
    <citation type="submission" date="2020-08" db="EMBL/GenBank/DDBJ databases">
        <title>Genomic Encyclopedia of Type Strains, Phase IV (KMG-IV): sequencing the most valuable type-strain genomes for metagenomic binning, comparative biology and taxonomic classification.</title>
        <authorList>
            <person name="Goeker M."/>
        </authorList>
    </citation>
    <scope>NUCLEOTIDE SEQUENCE [LARGE SCALE GENOMIC DNA]</scope>
    <source>
        <strain evidence="2 3">DSM 19979</strain>
    </source>
</reference>
<proteinExistence type="predicted"/>
<gene>
    <name evidence="2" type="ORF">GGQ83_001114</name>
</gene>
<keyword evidence="1" id="KW-0472">Membrane</keyword>
<organism evidence="2 3">
    <name type="scientific">Roseococcus suduntuyensis</name>
    <dbReference type="NCBI Taxonomy" id="455361"/>
    <lineage>
        <taxon>Bacteria</taxon>
        <taxon>Pseudomonadati</taxon>
        <taxon>Pseudomonadota</taxon>
        <taxon>Alphaproteobacteria</taxon>
        <taxon>Acetobacterales</taxon>
        <taxon>Roseomonadaceae</taxon>
        <taxon>Roseococcus</taxon>
    </lineage>
</organism>
<keyword evidence="3" id="KW-1185">Reference proteome</keyword>
<evidence type="ECO:0000313" key="3">
    <source>
        <dbReference type="Proteomes" id="UP000553193"/>
    </source>
</evidence>
<evidence type="ECO:0000256" key="1">
    <source>
        <dbReference type="SAM" id="Phobius"/>
    </source>
</evidence>